<dbReference type="Pfam" id="PF00403">
    <property type="entry name" value="HMA"/>
    <property type="match status" value="2"/>
</dbReference>
<keyword evidence="5 17" id="KW-0812">Transmembrane</keyword>
<dbReference type="NCBIfam" id="TIGR00003">
    <property type="entry name" value="copper ion binding protein"/>
    <property type="match status" value="2"/>
</dbReference>
<evidence type="ECO:0000256" key="10">
    <source>
        <dbReference type="ARBA" id="ARBA00022840"/>
    </source>
</evidence>
<dbReference type="InterPro" id="IPR018303">
    <property type="entry name" value="ATPase_P-typ_P_site"/>
</dbReference>
<feature type="transmembrane region" description="Helical" evidence="17">
    <location>
        <begin position="495"/>
        <end position="518"/>
    </location>
</feature>
<dbReference type="PROSITE" id="PS50846">
    <property type="entry name" value="HMA_2"/>
    <property type="match status" value="2"/>
</dbReference>
<dbReference type="Gene3D" id="2.70.150.10">
    <property type="entry name" value="Calcium-transporting ATPase, cytoplasmic transduction domain A"/>
    <property type="match status" value="1"/>
</dbReference>
<dbReference type="InterPro" id="IPR023214">
    <property type="entry name" value="HAD_sf"/>
</dbReference>
<dbReference type="InterPro" id="IPR008250">
    <property type="entry name" value="ATPase_P-typ_transduc_dom_A_sf"/>
</dbReference>
<dbReference type="Pfam" id="PF00702">
    <property type="entry name" value="Hydrolase"/>
    <property type="match status" value="1"/>
</dbReference>
<dbReference type="InterPro" id="IPR023298">
    <property type="entry name" value="ATPase_P-typ_TM_dom_sf"/>
</dbReference>
<keyword evidence="20" id="KW-1185">Reference proteome</keyword>
<keyword evidence="11" id="KW-0460">Magnesium</keyword>
<sequence>MGERKIDIDELEEAEVERCMLSIQGMTCAACVNSIEKVVMQVDGVKKISVALMAAKAEVYYDASRVLASQIANEISDMGFNCEVLDEVHGPGEVVIQINGMTCSSCVNSIEQTLRKRKGVLTVEVSLSLAMGRFKYNQDLTGPRDIMDQINDMGFEASLEPRHDHHHLDHKDMTEKWRHSFLISCIFGIPSMIVMMYFMMYMDMDHHDLSCHLPMCIMPGLSLENLLLFLLATPVQFIGGRHFYVAAWKAIKHKTTNMDVLIMLATTISYVYSFLVLFFAVYLEHNPSPMTFFDTPPMLLLFVSLGRWLEHIAKGKTSEALAKLMSLKATEAVLVAITPDFEITSERPVAIDLVQRGDILKVIPGSKVPVDGKVVFGSSMCDESLITGESMPVVKKTDSLVIGGSINMNGMLLIKATQVGDDTTLAQIVRLVEEAQVSKAPIQQLADKIAGFFVPIVCGVASLTLVGWLFVGFLSPQSIPSKHYERERFTHAELVFQYAFRYALTVLAIACPCSLGLATPTAVMVGTGVGAMNGILIKGAEPLENAHKVKTVVFDKTGTITHGVPMLKRLAIFIPTEKFSIHKVLAIVGTAESCSEHPIGNAIVSFVKSCITTSVNGRCDNFQSVPGCGVKSKVSNIKACLKTVNETNKLSSLVDLMQQKPNSIVALDQVTVDTSMIMDVHAPFAANNQLVSIEGPNVDEEDSYDVLVGNREWMRRNGIEVPDIADKSMGKLEEEGQTVVLCAVNGILCAMLGVADSIKPEAPLTIYTLKKSGLNVILLTGDNKKTAAAIAREVGITTVFAEVLPSHKVEQIRRLQDFGHRVAMVGDGVNDSPALAQADVGIAIASGTDVAVEAADVVLIKNDLLDVIACLDLSRTTVRRIRMNFIFASVYNIIGIPLAAGVFSHWGLALQPWMGSAAMAMSSVSVVCSSLLLKMYQKPTKERLTTVEYLKSRDSRPDGEPIAVHRGLDEVVCQPDRLSRASLSISRYVQHSINKLLGDIDADVINANVPEASVHDASPKRDEVVAPVAVPVAVPVPIPVAVLVPVAVPVPVVEILEIEVSERSNAIA</sequence>
<dbReference type="InterPro" id="IPR001757">
    <property type="entry name" value="P_typ_ATPase"/>
</dbReference>
<dbReference type="InterPro" id="IPR023299">
    <property type="entry name" value="ATPase_P-typ_cyto_dom_N"/>
</dbReference>
<dbReference type="SUPFAM" id="SSF56784">
    <property type="entry name" value="HAD-like"/>
    <property type="match status" value="1"/>
</dbReference>
<dbReference type="PRINTS" id="PR00942">
    <property type="entry name" value="CUATPASEI"/>
</dbReference>
<protein>
    <recommendedName>
        <fullName evidence="3">P-type Cu(+) transporter</fullName>
        <ecNumber evidence="3">7.2.2.8</ecNumber>
    </recommendedName>
</protein>
<comment type="caution">
    <text evidence="19">The sequence shown here is derived from an EMBL/GenBank/DDBJ whole genome shotgun (WGS) entry which is preliminary data.</text>
</comment>
<evidence type="ECO:0000256" key="4">
    <source>
        <dbReference type="ARBA" id="ARBA00022448"/>
    </source>
</evidence>
<dbReference type="InterPro" id="IPR044492">
    <property type="entry name" value="P_typ_ATPase_HD_dom"/>
</dbReference>
<keyword evidence="9" id="KW-0187">Copper transport</keyword>
<keyword evidence="16 17" id="KW-0472">Membrane</keyword>
<evidence type="ECO:0000313" key="19">
    <source>
        <dbReference type="EMBL" id="CAL8129704.1"/>
    </source>
</evidence>
<dbReference type="SUPFAM" id="SSF81653">
    <property type="entry name" value="Calcium ATPase, transduction domain A"/>
    <property type="match status" value="1"/>
</dbReference>
<keyword evidence="10 17" id="KW-0067">ATP-binding</keyword>
<dbReference type="NCBIfam" id="TIGR01525">
    <property type="entry name" value="ATPase-IB_hvy"/>
    <property type="match status" value="1"/>
</dbReference>
<evidence type="ECO:0000256" key="15">
    <source>
        <dbReference type="ARBA" id="ARBA00023065"/>
    </source>
</evidence>
<dbReference type="InterPro" id="IPR006121">
    <property type="entry name" value="HMA_dom"/>
</dbReference>
<evidence type="ECO:0000256" key="6">
    <source>
        <dbReference type="ARBA" id="ARBA00022723"/>
    </source>
</evidence>
<accession>A0ABP1RKW3</accession>
<keyword evidence="15" id="KW-0406">Ion transport</keyword>
<dbReference type="EMBL" id="CAXLJM020000078">
    <property type="protein sequence ID" value="CAL8129704.1"/>
    <property type="molecule type" value="Genomic_DNA"/>
</dbReference>
<dbReference type="Gene3D" id="3.40.50.1000">
    <property type="entry name" value="HAD superfamily/HAD-like"/>
    <property type="match status" value="1"/>
</dbReference>
<dbReference type="Gene3D" id="3.30.70.100">
    <property type="match status" value="2"/>
</dbReference>
<dbReference type="SUPFAM" id="SSF81665">
    <property type="entry name" value="Calcium ATPase, transmembrane domain M"/>
    <property type="match status" value="1"/>
</dbReference>
<evidence type="ECO:0000259" key="18">
    <source>
        <dbReference type="PROSITE" id="PS50846"/>
    </source>
</evidence>
<dbReference type="InterPro" id="IPR059000">
    <property type="entry name" value="ATPase_P-type_domA"/>
</dbReference>
<dbReference type="InterPro" id="IPR006122">
    <property type="entry name" value="HMA_Cu_ion-bd"/>
</dbReference>
<keyword evidence="4" id="KW-0813">Transport</keyword>
<evidence type="ECO:0000256" key="1">
    <source>
        <dbReference type="ARBA" id="ARBA00004166"/>
    </source>
</evidence>
<dbReference type="SUPFAM" id="SSF81660">
    <property type="entry name" value="Metal cation-transporting ATPase, ATP-binding domain N"/>
    <property type="match status" value="1"/>
</dbReference>
<dbReference type="CDD" id="cd02094">
    <property type="entry name" value="P-type_ATPase_Cu-like"/>
    <property type="match status" value="1"/>
</dbReference>
<dbReference type="Proteomes" id="UP001642540">
    <property type="component" value="Unassembled WGS sequence"/>
</dbReference>
<evidence type="ECO:0000256" key="12">
    <source>
        <dbReference type="ARBA" id="ARBA00022967"/>
    </source>
</evidence>
<dbReference type="PANTHER" id="PTHR43520">
    <property type="entry name" value="ATP7, ISOFORM B"/>
    <property type="match status" value="1"/>
</dbReference>
<dbReference type="SFLD" id="SFLDS00003">
    <property type="entry name" value="Haloacid_Dehalogenase"/>
    <property type="match status" value="1"/>
</dbReference>
<proteinExistence type="inferred from homology"/>
<evidence type="ECO:0000256" key="16">
    <source>
        <dbReference type="ARBA" id="ARBA00023136"/>
    </source>
</evidence>
<evidence type="ECO:0000313" key="20">
    <source>
        <dbReference type="Proteomes" id="UP001642540"/>
    </source>
</evidence>
<feature type="transmembrane region" description="Helical" evidence="17">
    <location>
        <begin position="913"/>
        <end position="933"/>
    </location>
</feature>
<feature type="transmembrane region" description="Helical" evidence="17">
    <location>
        <begin position="289"/>
        <end position="309"/>
    </location>
</feature>
<keyword evidence="13 17" id="KW-1133">Transmembrane helix</keyword>
<evidence type="ECO:0000256" key="11">
    <source>
        <dbReference type="ARBA" id="ARBA00022842"/>
    </source>
</evidence>
<comment type="subcellular location">
    <subcellularLocation>
        <location evidence="1">Golgi apparatus</location>
        <location evidence="1">trans-Golgi network membrane</location>
        <topology evidence="1">Multi-pass membrane protein</topology>
    </subcellularLocation>
    <subcellularLocation>
        <location evidence="17">Membrane</location>
    </subcellularLocation>
</comment>
<evidence type="ECO:0000256" key="2">
    <source>
        <dbReference type="ARBA" id="ARBA00006024"/>
    </source>
</evidence>
<dbReference type="PANTHER" id="PTHR43520:SF8">
    <property type="entry name" value="P-TYPE CU(+) TRANSPORTER"/>
    <property type="match status" value="1"/>
</dbReference>
<reference evidence="19 20" key="1">
    <citation type="submission" date="2024-08" db="EMBL/GenBank/DDBJ databases">
        <authorList>
            <person name="Cucini C."/>
            <person name="Frati F."/>
        </authorList>
    </citation>
    <scope>NUCLEOTIDE SEQUENCE [LARGE SCALE GENOMIC DNA]</scope>
</reference>
<dbReference type="EC" id="7.2.2.8" evidence="3"/>
<dbReference type="PRINTS" id="PR00119">
    <property type="entry name" value="CATATPASE"/>
</dbReference>
<feature type="transmembrane region" description="Helical" evidence="17">
    <location>
        <begin position="885"/>
        <end position="907"/>
    </location>
</feature>
<evidence type="ECO:0000256" key="7">
    <source>
        <dbReference type="ARBA" id="ARBA00022737"/>
    </source>
</evidence>
<feature type="transmembrane region" description="Helical" evidence="17">
    <location>
        <begin position="260"/>
        <end position="283"/>
    </location>
</feature>
<evidence type="ECO:0000256" key="8">
    <source>
        <dbReference type="ARBA" id="ARBA00022741"/>
    </source>
</evidence>
<keyword evidence="14" id="KW-0186">Copper</keyword>
<dbReference type="InterPro" id="IPR036412">
    <property type="entry name" value="HAD-like_sf"/>
</dbReference>
<evidence type="ECO:0000256" key="13">
    <source>
        <dbReference type="ARBA" id="ARBA00022989"/>
    </source>
</evidence>
<dbReference type="InterPro" id="IPR017969">
    <property type="entry name" value="Heavy-metal-associated_CS"/>
</dbReference>
<dbReference type="InterPro" id="IPR036163">
    <property type="entry name" value="HMA_dom_sf"/>
</dbReference>
<evidence type="ECO:0000256" key="3">
    <source>
        <dbReference type="ARBA" id="ARBA00012517"/>
    </source>
</evidence>
<comment type="similarity">
    <text evidence="2 17">Belongs to the cation transport ATPase (P-type) (TC 3.A.3) family. Type IB subfamily.</text>
</comment>
<feature type="transmembrane region" description="Helical" evidence="17">
    <location>
        <begin position="220"/>
        <end position="239"/>
    </location>
</feature>
<dbReference type="PROSITE" id="PS01047">
    <property type="entry name" value="HMA_1"/>
    <property type="match status" value="2"/>
</dbReference>
<feature type="domain" description="HMA" evidence="18">
    <location>
        <begin position="17"/>
        <end position="83"/>
    </location>
</feature>
<evidence type="ECO:0000256" key="14">
    <source>
        <dbReference type="ARBA" id="ARBA00023008"/>
    </source>
</evidence>
<organism evidence="19 20">
    <name type="scientific">Orchesella dallaii</name>
    <dbReference type="NCBI Taxonomy" id="48710"/>
    <lineage>
        <taxon>Eukaryota</taxon>
        <taxon>Metazoa</taxon>
        <taxon>Ecdysozoa</taxon>
        <taxon>Arthropoda</taxon>
        <taxon>Hexapoda</taxon>
        <taxon>Collembola</taxon>
        <taxon>Entomobryomorpha</taxon>
        <taxon>Entomobryoidea</taxon>
        <taxon>Orchesellidae</taxon>
        <taxon>Orchesellinae</taxon>
        <taxon>Orchesella</taxon>
    </lineage>
</organism>
<gene>
    <name evidence="19" type="ORF">ODALV1_LOCUS23406</name>
</gene>
<keyword evidence="6 17" id="KW-0479">Metal-binding</keyword>
<name>A0ABP1RKW3_9HEXA</name>
<keyword evidence="7" id="KW-0677">Repeat</keyword>
<dbReference type="Gene3D" id="1.20.1110.10">
    <property type="entry name" value="Calcium-transporting ATPase, transmembrane domain"/>
    <property type="match status" value="1"/>
</dbReference>
<feature type="transmembrane region" description="Helical" evidence="17">
    <location>
        <begin position="181"/>
        <end position="200"/>
    </location>
</feature>
<dbReference type="PROSITE" id="PS00154">
    <property type="entry name" value="ATPASE_E1_E2"/>
    <property type="match status" value="1"/>
</dbReference>
<feature type="domain" description="HMA" evidence="18">
    <location>
        <begin position="92"/>
        <end position="158"/>
    </location>
</feature>
<feature type="transmembrane region" description="Helical" evidence="17">
    <location>
        <begin position="449"/>
        <end position="475"/>
    </location>
</feature>
<evidence type="ECO:0000256" key="9">
    <source>
        <dbReference type="ARBA" id="ARBA00022796"/>
    </source>
</evidence>
<dbReference type="CDD" id="cd00371">
    <property type="entry name" value="HMA"/>
    <property type="match status" value="2"/>
</dbReference>
<dbReference type="InterPro" id="IPR027256">
    <property type="entry name" value="P-typ_ATPase_IB"/>
</dbReference>
<dbReference type="SUPFAM" id="SSF55008">
    <property type="entry name" value="HMA, heavy metal-associated domain"/>
    <property type="match status" value="2"/>
</dbReference>
<dbReference type="NCBIfam" id="TIGR01494">
    <property type="entry name" value="ATPase_P-type"/>
    <property type="match status" value="1"/>
</dbReference>
<keyword evidence="8 17" id="KW-0547">Nucleotide-binding</keyword>
<evidence type="ECO:0000256" key="17">
    <source>
        <dbReference type="RuleBase" id="RU362081"/>
    </source>
</evidence>
<keyword evidence="12" id="KW-1278">Translocase</keyword>
<evidence type="ECO:0000256" key="5">
    <source>
        <dbReference type="ARBA" id="ARBA00022692"/>
    </source>
</evidence>
<dbReference type="SFLD" id="SFLDG00002">
    <property type="entry name" value="C1.7:_P-type_atpase_like"/>
    <property type="match status" value="1"/>
</dbReference>
<dbReference type="SFLD" id="SFLDF00027">
    <property type="entry name" value="p-type_atpase"/>
    <property type="match status" value="1"/>
</dbReference>
<dbReference type="Pfam" id="PF00122">
    <property type="entry name" value="E1-E2_ATPase"/>
    <property type="match status" value="1"/>
</dbReference>
<dbReference type="Gene3D" id="3.40.1110.10">
    <property type="entry name" value="Calcium-transporting ATPase, cytoplasmic domain N"/>
    <property type="match status" value="1"/>
</dbReference>